<dbReference type="Gene3D" id="3.40.50.11200">
    <property type="match status" value="1"/>
</dbReference>
<dbReference type="AlphaFoldDB" id="A0A0F9W2W5"/>
<feature type="domain" description="Thoeris protein ThsB TIR-like" evidence="1">
    <location>
        <begin position="10"/>
        <end position="109"/>
    </location>
</feature>
<dbReference type="Pfam" id="PF08937">
    <property type="entry name" value="ThsB_TIR"/>
    <property type="match status" value="1"/>
</dbReference>
<evidence type="ECO:0000259" key="1">
    <source>
        <dbReference type="Pfam" id="PF08937"/>
    </source>
</evidence>
<dbReference type="InterPro" id="IPR015032">
    <property type="entry name" value="ThsB__TIR-like_domain"/>
</dbReference>
<sequence length="204" mass="22901">MGVILPRKTFFSFHYVPDAWRAWNVRNSWVVRDTDKKSRGFFDNSVFEASKKEGDDALKTFLRKGLENTSVTCVLAGTNTWSRRWVRYEIARSIIKGNGLLTVYIHGVQNNEKETSAKGANPLAQMGLYRTNRGILLAEWKGGKWVAYADYTLAIPEGDLWFAAPKTNSVVQLSTHCLSYDFTGQNGRKDIGGWIETAAGLAGR</sequence>
<proteinExistence type="predicted"/>
<dbReference type="SUPFAM" id="SSF52206">
    <property type="entry name" value="Hypothetical protein MTH538"/>
    <property type="match status" value="1"/>
</dbReference>
<reference evidence="2" key="1">
    <citation type="journal article" date="2015" name="Nature">
        <title>Complex archaea that bridge the gap between prokaryotes and eukaryotes.</title>
        <authorList>
            <person name="Spang A."/>
            <person name="Saw J.H."/>
            <person name="Jorgensen S.L."/>
            <person name="Zaremba-Niedzwiedzka K."/>
            <person name="Martijn J."/>
            <person name="Lind A.E."/>
            <person name="van Eijk R."/>
            <person name="Schleper C."/>
            <person name="Guy L."/>
            <person name="Ettema T.J."/>
        </authorList>
    </citation>
    <scope>NUCLEOTIDE SEQUENCE</scope>
</reference>
<dbReference type="EMBL" id="LAZR01000002">
    <property type="protein sequence ID" value="KKO11631.1"/>
    <property type="molecule type" value="Genomic_DNA"/>
</dbReference>
<accession>A0A0F9W2W5</accession>
<evidence type="ECO:0000313" key="2">
    <source>
        <dbReference type="EMBL" id="KKO11631.1"/>
    </source>
</evidence>
<dbReference type="InterPro" id="IPR036490">
    <property type="entry name" value="ThsB_TIR-like_sf"/>
</dbReference>
<comment type="caution">
    <text evidence="2">The sequence shown here is derived from an EMBL/GenBank/DDBJ whole genome shotgun (WGS) entry which is preliminary data.</text>
</comment>
<protein>
    <recommendedName>
        <fullName evidence="1">Thoeris protein ThsB TIR-like domain-containing protein</fullName>
    </recommendedName>
</protein>
<name>A0A0F9W2W5_9ZZZZ</name>
<organism evidence="2">
    <name type="scientific">marine sediment metagenome</name>
    <dbReference type="NCBI Taxonomy" id="412755"/>
    <lineage>
        <taxon>unclassified sequences</taxon>
        <taxon>metagenomes</taxon>
        <taxon>ecological metagenomes</taxon>
    </lineage>
</organism>
<gene>
    <name evidence="2" type="ORF">LCGC14_0011250</name>
</gene>